<reference evidence="1" key="1">
    <citation type="journal article" date="2019" name="Sci. Rep.">
        <title>Draft genome of Tanacetum cinerariifolium, the natural source of mosquito coil.</title>
        <authorList>
            <person name="Yamashiro T."/>
            <person name="Shiraishi A."/>
            <person name="Satake H."/>
            <person name="Nakayama K."/>
        </authorList>
    </citation>
    <scope>NUCLEOTIDE SEQUENCE</scope>
</reference>
<dbReference type="EMBL" id="BKCJ011212243">
    <property type="protein sequence ID" value="GFD04499.1"/>
    <property type="molecule type" value="Genomic_DNA"/>
</dbReference>
<proteinExistence type="predicted"/>
<organism evidence="1">
    <name type="scientific">Tanacetum cinerariifolium</name>
    <name type="common">Dalmatian daisy</name>
    <name type="synonym">Chrysanthemum cinerariifolium</name>
    <dbReference type="NCBI Taxonomy" id="118510"/>
    <lineage>
        <taxon>Eukaryota</taxon>
        <taxon>Viridiplantae</taxon>
        <taxon>Streptophyta</taxon>
        <taxon>Embryophyta</taxon>
        <taxon>Tracheophyta</taxon>
        <taxon>Spermatophyta</taxon>
        <taxon>Magnoliopsida</taxon>
        <taxon>eudicotyledons</taxon>
        <taxon>Gunneridae</taxon>
        <taxon>Pentapetalae</taxon>
        <taxon>asterids</taxon>
        <taxon>campanulids</taxon>
        <taxon>Asterales</taxon>
        <taxon>Asteraceae</taxon>
        <taxon>Asteroideae</taxon>
        <taxon>Anthemideae</taxon>
        <taxon>Anthemidinae</taxon>
        <taxon>Tanacetum</taxon>
    </lineage>
</organism>
<gene>
    <name evidence="1" type="ORF">Tci_876468</name>
</gene>
<name>A0A699T528_TANCI</name>
<protein>
    <submittedName>
        <fullName evidence="1">Uncharacterized protein</fullName>
    </submittedName>
</protein>
<feature type="non-terminal residue" evidence="1">
    <location>
        <position position="1"/>
    </location>
</feature>
<evidence type="ECO:0000313" key="1">
    <source>
        <dbReference type="EMBL" id="GFD04499.1"/>
    </source>
</evidence>
<sequence>RDVTTTDKNDIIWLMASMRSSPCLNTRTVKPESSWGNSACCGCRLTAGGYFNCGMDDGE</sequence>
<dbReference type="AlphaFoldDB" id="A0A699T528"/>
<accession>A0A699T528</accession>
<comment type="caution">
    <text evidence="1">The sequence shown here is derived from an EMBL/GenBank/DDBJ whole genome shotgun (WGS) entry which is preliminary data.</text>
</comment>